<evidence type="ECO:0000256" key="1">
    <source>
        <dbReference type="ARBA" id="ARBA00007749"/>
    </source>
</evidence>
<dbReference type="PANTHER" id="PTHR42978">
    <property type="entry name" value="QUORUM-QUENCHING LACTONASE YTNP-RELATED-RELATED"/>
    <property type="match status" value="1"/>
</dbReference>
<accession>A0A0A2WP32</accession>
<gene>
    <name evidence="6" type="ORF">LF41_1034</name>
</gene>
<proteinExistence type="inferred from homology"/>
<dbReference type="InterPro" id="IPR051013">
    <property type="entry name" value="MBL_superfamily_lactonases"/>
</dbReference>
<dbReference type="InterPro" id="IPR036866">
    <property type="entry name" value="RibonucZ/Hydroxyglut_hydro"/>
</dbReference>
<keyword evidence="4" id="KW-0862">Zinc</keyword>
<dbReference type="PATRIC" id="fig|1300345.3.peg.355"/>
<dbReference type="PANTHER" id="PTHR42978:SF3">
    <property type="entry name" value="BLR3078 PROTEIN"/>
    <property type="match status" value="1"/>
</dbReference>
<dbReference type="SUPFAM" id="SSF56281">
    <property type="entry name" value="Metallo-hydrolase/oxidoreductase"/>
    <property type="match status" value="1"/>
</dbReference>
<protein>
    <submittedName>
        <fullName evidence="6">Beta-lactamase-like protein</fullName>
    </submittedName>
</protein>
<keyword evidence="3" id="KW-0378">Hydrolase</keyword>
<dbReference type="CDD" id="cd07742">
    <property type="entry name" value="metallo-hydrolase-like_MBL-fold"/>
    <property type="match status" value="1"/>
</dbReference>
<keyword evidence="7" id="KW-1185">Reference proteome</keyword>
<comment type="caution">
    <text evidence="6">The sequence shown here is derived from an EMBL/GenBank/DDBJ whole genome shotgun (WGS) entry which is preliminary data.</text>
</comment>
<dbReference type="AlphaFoldDB" id="A0A0A2WP32"/>
<organism evidence="6 7">
    <name type="scientific">Lysobacter dokdonensis DS-58</name>
    <dbReference type="NCBI Taxonomy" id="1300345"/>
    <lineage>
        <taxon>Bacteria</taxon>
        <taxon>Pseudomonadati</taxon>
        <taxon>Pseudomonadota</taxon>
        <taxon>Gammaproteobacteria</taxon>
        <taxon>Lysobacterales</taxon>
        <taxon>Lysobacteraceae</taxon>
        <taxon>Noviluteimonas</taxon>
    </lineage>
</organism>
<dbReference type="OrthoDB" id="5443440at2"/>
<evidence type="ECO:0000313" key="7">
    <source>
        <dbReference type="Proteomes" id="UP000030518"/>
    </source>
</evidence>
<reference evidence="6 7" key="1">
    <citation type="submission" date="2014-09" db="EMBL/GenBank/DDBJ databases">
        <title>Genome sequences of Lysobacter dokdonensis DS-58.</title>
        <authorList>
            <person name="Kim J.F."/>
            <person name="Kwak M.-J."/>
        </authorList>
    </citation>
    <scope>NUCLEOTIDE SEQUENCE [LARGE SCALE GENOMIC DNA]</scope>
    <source>
        <strain evidence="6 7">DS-58</strain>
    </source>
</reference>
<dbReference type="STRING" id="1300345.LF41_1034"/>
<dbReference type="RefSeq" id="WP_084073213.1">
    <property type="nucleotide sequence ID" value="NZ_JRKJ01000002.1"/>
</dbReference>
<evidence type="ECO:0000313" key="6">
    <source>
        <dbReference type="EMBL" id="KGQ20497.1"/>
    </source>
</evidence>
<name>A0A0A2WP32_9GAMM</name>
<evidence type="ECO:0000256" key="2">
    <source>
        <dbReference type="ARBA" id="ARBA00022723"/>
    </source>
</evidence>
<keyword evidence="2" id="KW-0479">Metal-binding</keyword>
<dbReference type="SMART" id="SM00849">
    <property type="entry name" value="Lactamase_B"/>
    <property type="match status" value="1"/>
</dbReference>
<dbReference type="eggNOG" id="COG0491">
    <property type="taxonomic scope" value="Bacteria"/>
</dbReference>
<feature type="domain" description="Metallo-beta-lactamase" evidence="5">
    <location>
        <begin position="33"/>
        <end position="244"/>
    </location>
</feature>
<comment type="similarity">
    <text evidence="1">Belongs to the metallo-beta-lactamase superfamily.</text>
</comment>
<dbReference type="InterPro" id="IPR001279">
    <property type="entry name" value="Metallo-B-lactamas"/>
</dbReference>
<dbReference type="GO" id="GO:0046872">
    <property type="term" value="F:metal ion binding"/>
    <property type="evidence" value="ECO:0007669"/>
    <property type="project" value="UniProtKB-KW"/>
</dbReference>
<dbReference type="Gene3D" id="3.60.15.10">
    <property type="entry name" value="Ribonuclease Z/Hydroxyacylglutathione hydrolase-like"/>
    <property type="match status" value="1"/>
</dbReference>
<evidence type="ECO:0000256" key="3">
    <source>
        <dbReference type="ARBA" id="ARBA00022801"/>
    </source>
</evidence>
<evidence type="ECO:0000259" key="5">
    <source>
        <dbReference type="SMART" id="SM00849"/>
    </source>
</evidence>
<dbReference type="Proteomes" id="UP000030518">
    <property type="component" value="Unassembled WGS sequence"/>
</dbReference>
<dbReference type="GO" id="GO:0016787">
    <property type="term" value="F:hydrolase activity"/>
    <property type="evidence" value="ECO:0007669"/>
    <property type="project" value="UniProtKB-KW"/>
</dbReference>
<sequence>MRIHRLNCIGTRPHGGRLIDGLTRGMFTRGRCVSHCLLVETGEGLLLVDTGLGTGDVMDPERRLSPIARKLLAPDLRADMTAVRQVERMGFRGDDVRDIVLTHLDFDQAGGLDDFPHARVHVLAKEVAHAAAQDRWGIKQRYRPAQWSTRTRWIQYDALSDVDWKGMPCVRDLAGLPPDLIVLVPLPGHTPGHVGVAISGENGWHLHCGDAYGDARELDSDPHGRWGMQAYESLTATDRALFAHTQHKLRQLHYKHPDVIMNCAKDPREFERLAGRAAHLPADPITPMPRDPYVEKIVRKPRPEATVLELLPTRGATGLEVVDHDTATFDLEPFRGTRNPAPPQPSS</sequence>
<dbReference type="EMBL" id="JRKJ01000002">
    <property type="protein sequence ID" value="KGQ20497.1"/>
    <property type="molecule type" value="Genomic_DNA"/>
</dbReference>
<dbReference type="Pfam" id="PF00753">
    <property type="entry name" value="Lactamase_B"/>
    <property type="match status" value="1"/>
</dbReference>
<evidence type="ECO:0000256" key="4">
    <source>
        <dbReference type="ARBA" id="ARBA00022833"/>
    </source>
</evidence>